<comment type="caution">
    <text evidence="7">The sequence shown here is derived from an EMBL/GenBank/DDBJ whole genome shotgun (WGS) entry which is preliminary data.</text>
</comment>
<dbReference type="Pfam" id="PF00605">
    <property type="entry name" value="IRF"/>
    <property type="match status" value="1"/>
</dbReference>
<dbReference type="InterPro" id="IPR001346">
    <property type="entry name" value="Interferon_reg_fact_DNA-bd_dom"/>
</dbReference>
<dbReference type="Proteomes" id="UP001148018">
    <property type="component" value="Unassembled WGS sequence"/>
</dbReference>
<dbReference type="InterPro" id="IPR008984">
    <property type="entry name" value="SMAD_FHA_dom_sf"/>
</dbReference>
<dbReference type="SMART" id="SM00348">
    <property type="entry name" value="IRF"/>
    <property type="match status" value="1"/>
</dbReference>
<protein>
    <recommendedName>
        <fullName evidence="6">IRF tryptophan pentad repeat domain-containing protein</fullName>
    </recommendedName>
</protein>
<dbReference type="PRINTS" id="PR00267">
    <property type="entry name" value="INTFRNREGFCT"/>
</dbReference>
<dbReference type="InterPro" id="IPR036390">
    <property type="entry name" value="WH_DNA-bd_sf"/>
</dbReference>
<dbReference type="SUPFAM" id="SSF49879">
    <property type="entry name" value="SMAD/FHA domain"/>
    <property type="match status" value="1"/>
</dbReference>
<dbReference type="InterPro" id="IPR019817">
    <property type="entry name" value="Interferon_reg_fac_CS"/>
</dbReference>
<comment type="subcellular location">
    <subcellularLocation>
        <location evidence="1">Nucleus</location>
    </subcellularLocation>
</comment>
<evidence type="ECO:0000256" key="3">
    <source>
        <dbReference type="ARBA" id="ARBA00023125"/>
    </source>
</evidence>
<keyword evidence="2" id="KW-0805">Transcription regulation</keyword>
<dbReference type="GO" id="GO:0045893">
    <property type="term" value="P:positive regulation of DNA-templated transcription"/>
    <property type="evidence" value="ECO:0007669"/>
    <property type="project" value="UniProtKB-ARBA"/>
</dbReference>
<name>A0A9Q0EPW6_9TELE</name>
<dbReference type="AlphaFoldDB" id="A0A9Q0EPW6"/>
<keyword evidence="3" id="KW-0238">DNA-binding</keyword>
<dbReference type="Gene3D" id="1.10.10.10">
    <property type="entry name" value="Winged helix-like DNA-binding domain superfamily/Winged helix DNA-binding domain"/>
    <property type="match status" value="1"/>
</dbReference>
<dbReference type="PANTHER" id="PTHR11949">
    <property type="entry name" value="INTERFERON REGULATORY FACTOR"/>
    <property type="match status" value="1"/>
</dbReference>
<dbReference type="PROSITE" id="PS00601">
    <property type="entry name" value="IRF_1"/>
    <property type="match status" value="1"/>
</dbReference>
<evidence type="ECO:0000256" key="5">
    <source>
        <dbReference type="ARBA" id="ARBA00023242"/>
    </source>
</evidence>
<gene>
    <name evidence="7" type="ORF">NHX12_025479</name>
</gene>
<dbReference type="InterPro" id="IPR017855">
    <property type="entry name" value="SMAD-like_dom_sf"/>
</dbReference>
<evidence type="ECO:0000313" key="7">
    <source>
        <dbReference type="EMBL" id="KAJ3608432.1"/>
    </source>
</evidence>
<feature type="domain" description="IRF tryptophan pentad repeat" evidence="6">
    <location>
        <begin position="5"/>
        <end position="114"/>
    </location>
</feature>
<keyword evidence="4" id="KW-0804">Transcription</keyword>
<dbReference type="GO" id="GO:0002376">
    <property type="term" value="P:immune system process"/>
    <property type="evidence" value="ECO:0007669"/>
    <property type="project" value="TreeGrafter"/>
</dbReference>
<sequence>MAQPKPLFMPWLRAQIDSSRFPGLEWTNPGRTEFSVPWKHALRQDSSSTDILIFKAWAEVTGSGQAQGDPSVWKRNFRSALRAKHFTTVTDRRNANEDPHKVFCWPETFYRHVCSLSAPPPVESQEEEELSQAVQEVSPVDCFYLLGDDTLLSEDTILIGATLNPDDLEDCLLGFNLQPPEEPQQPFEVLAGARLPWKRPPPSVTEEGGVAEPRATLVEENFKTQFRVSVFYRGLKVSETLASLTQQLLDSMGAGLEVGVSGSTVYVRRHGDTKAFWSRCRLDGGGQPQEVAKTPQSLFLFRDFMGGLLDFLGGGVCPSCCVVLCLGEKWPDPKGKPWEKKLLMVEVVFTSLEILKGMAEEGGASSLQSVELQLSLEEMMEEG</sequence>
<evidence type="ECO:0000313" key="8">
    <source>
        <dbReference type="Proteomes" id="UP001148018"/>
    </source>
</evidence>
<evidence type="ECO:0000256" key="2">
    <source>
        <dbReference type="ARBA" id="ARBA00023015"/>
    </source>
</evidence>
<dbReference type="GO" id="GO:0000978">
    <property type="term" value="F:RNA polymerase II cis-regulatory region sequence-specific DNA binding"/>
    <property type="evidence" value="ECO:0007669"/>
    <property type="project" value="TreeGrafter"/>
</dbReference>
<dbReference type="EMBL" id="JANIIK010000040">
    <property type="protein sequence ID" value="KAJ3608432.1"/>
    <property type="molecule type" value="Genomic_DNA"/>
</dbReference>
<dbReference type="CDD" id="cd00103">
    <property type="entry name" value="IRF"/>
    <property type="match status" value="1"/>
</dbReference>
<dbReference type="SMART" id="SM01243">
    <property type="entry name" value="IRF-3"/>
    <property type="match status" value="1"/>
</dbReference>
<dbReference type="OrthoDB" id="8691508at2759"/>
<dbReference type="SUPFAM" id="SSF46785">
    <property type="entry name" value="Winged helix' DNA-binding domain"/>
    <property type="match status" value="1"/>
</dbReference>
<dbReference type="Gene3D" id="2.60.200.10">
    <property type="match status" value="1"/>
</dbReference>
<dbReference type="PROSITE" id="PS51507">
    <property type="entry name" value="IRF_2"/>
    <property type="match status" value="1"/>
</dbReference>
<accession>A0A9Q0EPW6</accession>
<dbReference type="InterPro" id="IPR019471">
    <property type="entry name" value="Interferon_reg_factor-3"/>
</dbReference>
<dbReference type="GO" id="GO:0000981">
    <property type="term" value="F:DNA-binding transcription factor activity, RNA polymerase II-specific"/>
    <property type="evidence" value="ECO:0007669"/>
    <property type="project" value="TreeGrafter"/>
</dbReference>
<keyword evidence="5" id="KW-0539">Nucleus</keyword>
<dbReference type="PANTHER" id="PTHR11949:SF1">
    <property type="entry name" value="INTERFERON REGULATORY FACTOR 3"/>
    <property type="match status" value="1"/>
</dbReference>
<proteinExistence type="predicted"/>
<dbReference type="Pfam" id="PF10401">
    <property type="entry name" value="IRF-3"/>
    <property type="match status" value="1"/>
</dbReference>
<evidence type="ECO:0000259" key="6">
    <source>
        <dbReference type="PROSITE" id="PS51507"/>
    </source>
</evidence>
<organism evidence="7 8">
    <name type="scientific">Muraenolepis orangiensis</name>
    <name type="common">Patagonian moray cod</name>
    <dbReference type="NCBI Taxonomy" id="630683"/>
    <lineage>
        <taxon>Eukaryota</taxon>
        <taxon>Metazoa</taxon>
        <taxon>Chordata</taxon>
        <taxon>Craniata</taxon>
        <taxon>Vertebrata</taxon>
        <taxon>Euteleostomi</taxon>
        <taxon>Actinopterygii</taxon>
        <taxon>Neopterygii</taxon>
        <taxon>Teleostei</taxon>
        <taxon>Neoteleostei</taxon>
        <taxon>Acanthomorphata</taxon>
        <taxon>Zeiogadaria</taxon>
        <taxon>Gadariae</taxon>
        <taxon>Gadiformes</taxon>
        <taxon>Muraenolepidoidei</taxon>
        <taxon>Muraenolepididae</taxon>
        <taxon>Muraenolepis</taxon>
    </lineage>
</organism>
<dbReference type="GO" id="GO:0005634">
    <property type="term" value="C:nucleus"/>
    <property type="evidence" value="ECO:0007669"/>
    <property type="project" value="UniProtKB-SubCell"/>
</dbReference>
<evidence type="ECO:0000256" key="1">
    <source>
        <dbReference type="ARBA" id="ARBA00004123"/>
    </source>
</evidence>
<dbReference type="InterPro" id="IPR036388">
    <property type="entry name" value="WH-like_DNA-bd_sf"/>
</dbReference>
<keyword evidence="8" id="KW-1185">Reference proteome</keyword>
<reference evidence="7" key="1">
    <citation type="submission" date="2022-07" db="EMBL/GenBank/DDBJ databases">
        <title>Chromosome-level genome of Muraenolepis orangiensis.</title>
        <authorList>
            <person name="Kim J."/>
        </authorList>
    </citation>
    <scope>NUCLEOTIDE SEQUENCE</scope>
    <source>
        <strain evidence="7">KU_S4_2022</strain>
        <tissue evidence="7">Muscle</tissue>
    </source>
</reference>
<evidence type="ECO:0000256" key="4">
    <source>
        <dbReference type="ARBA" id="ARBA00023163"/>
    </source>
</evidence>